<dbReference type="STRING" id="1945662.B0A89_04220"/>
<proteinExistence type="predicted"/>
<name>A0A1W6CVQ5_9RHOB</name>
<organism evidence="2 3">
    <name type="scientific">Paracoccus contaminans</name>
    <dbReference type="NCBI Taxonomy" id="1945662"/>
    <lineage>
        <taxon>Bacteria</taxon>
        <taxon>Pseudomonadati</taxon>
        <taxon>Pseudomonadota</taxon>
        <taxon>Alphaproteobacteria</taxon>
        <taxon>Rhodobacterales</taxon>
        <taxon>Paracoccaceae</taxon>
        <taxon>Paracoccus</taxon>
    </lineage>
</organism>
<dbReference type="EMBL" id="CP020612">
    <property type="protein sequence ID" value="ARJ68952.1"/>
    <property type="molecule type" value="Genomic_DNA"/>
</dbReference>
<dbReference type="KEGG" id="pcon:B0A89_04220"/>
<accession>A0A1W6CVQ5</accession>
<dbReference type="AlphaFoldDB" id="A0A1W6CVQ5"/>
<sequence length="120" mass="11878">MGRAGPDHRVIHGAGRARPGALHGEAPEAGAIACGAGLADRPADRQPDRHGTDVRAALARDPARPGRSALCLARTAIPAAAAAHPAARGFAAARHGAPGAGESPACRDPDGSLAEPSARP</sequence>
<evidence type="ECO:0000313" key="3">
    <source>
        <dbReference type="Proteomes" id="UP000193017"/>
    </source>
</evidence>
<dbReference type="RefSeq" id="WP_085377062.1">
    <property type="nucleotide sequence ID" value="NZ_CP020612.1"/>
</dbReference>
<feature type="compositionally biased region" description="Basic and acidic residues" evidence="1">
    <location>
        <begin position="1"/>
        <end position="10"/>
    </location>
</feature>
<feature type="region of interest" description="Disordered" evidence="1">
    <location>
        <begin position="86"/>
        <end position="120"/>
    </location>
</feature>
<dbReference type="Proteomes" id="UP000193017">
    <property type="component" value="Chromosome"/>
</dbReference>
<protein>
    <submittedName>
        <fullName evidence="2">Uncharacterized protein</fullName>
    </submittedName>
</protein>
<evidence type="ECO:0000256" key="1">
    <source>
        <dbReference type="SAM" id="MobiDB-lite"/>
    </source>
</evidence>
<reference evidence="2 3" key="1">
    <citation type="submission" date="2017-03" db="EMBL/GenBank/DDBJ databases">
        <title>Genome sequence of Paracoccus contaminans isolated from a water microcosm.</title>
        <authorList>
            <person name="Aurass P."/>
            <person name="Karste S."/>
            <person name="Trost E."/>
            <person name="Glaeser S.P."/>
            <person name="Kaempfer P."/>
            <person name="Flieger A."/>
        </authorList>
    </citation>
    <scope>NUCLEOTIDE SEQUENCE [LARGE SCALE GENOMIC DNA]</scope>
    <source>
        <strain evidence="3">RKI 16-01929T\LMG 29738T\CCM 8701T\CIP 111112T</strain>
    </source>
</reference>
<gene>
    <name evidence="2" type="ORF">B0A89_04220</name>
</gene>
<feature type="compositionally biased region" description="Low complexity" evidence="1">
    <location>
        <begin position="86"/>
        <end position="97"/>
    </location>
</feature>
<feature type="region of interest" description="Disordered" evidence="1">
    <location>
        <begin position="1"/>
        <end position="28"/>
    </location>
</feature>
<keyword evidence="3" id="KW-1185">Reference proteome</keyword>
<evidence type="ECO:0000313" key="2">
    <source>
        <dbReference type="EMBL" id="ARJ68952.1"/>
    </source>
</evidence>